<evidence type="ECO:0000259" key="1">
    <source>
        <dbReference type="Pfam" id="PF13460"/>
    </source>
</evidence>
<keyword evidence="3" id="KW-1185">Reference proteome</keyword>
<dbReference type="SUPFAM" id="SSF51735">
    <property type="entry name" value="NAD(P)-binding Rossmann-fold domains"/>
    <property type="match status" value="1"/>
</dbReference>
<comment type="caution">
    <text evidence="2">The sequence shown here is derived from an EMBL/GenBank/DDBJ whole genome shotgun (WGS) entry which is preliminary data.</text>
</comment>
<evidence type="ECO:0000313" key="3">
    <source>
        <dbReference type="Proteomes" id="UP000319213"/>
    </source>
</evidence>
<name>A0A543IYV8_9ACTN</name>
<dbReference type="Gene3D" id="3.40.50.720">
    <property type="entry name" value="NAD(P)-binding Rossmann-like Domain"/>
    <property type="match status" value="1"/>
</dbReference>
<evidence type="ECO:0000313" key="2">
    <source>
        <dbReference type="EMBL" id="TQM75759.1"/>
    </source>
</evidence>
<dbReference type="PANTHER" id="PTHR12126:SF11">
    <property type="entry name" value="NADH DEHYDROGENASE [UBIQUINONE] 1 ALPHA SUBCOMPLEX SUBUNIT 9, MITOCHONDRIAL"/>
    <property type="match status" value="1"/>
</dbReference>
<dbReference type="InterPro" id="IPR016040">
    <property type="entry name" value="NAD(P)-bd_dom"/>
</dbReference>
<reference evidence="2 3" key="1">
    <citation type="submission" date="2019-06" db="EMBL/GenBank/DDBJ databases">
        <title>Sequencing the genomes of 1000 actinobacteria strains.</title>
        <authorList>
            <person name="Klenk H.-P."/>
        </authorList>
    </citation>
    <scope>NUCLEOTIDE SEQUENCE [LARGE SCALE GENOMIC DNA]</scope>
    <source>
        <strain evidence="2 3">DSM 43186</strain>
    </source>
</reference>
<dbReference type="GO" id="GO:0044877">
    <property type="term" value="F:protein-containing complex binding"/>
    <property type="evidence" value="ECO:0007669"/>
    <property type="project" value="TreeGrafter"/>
</dbReference>
<dbReference type="PANTHER" id="PTHR12126">
    <property type="entry name" value="NADH-UBIQUINONE OXIDOREDUCTASE 39 KDA SUBUNIT-RELATED"/>
    <property type="match status" value="1"/>
</dbReference>
<organism evidence="2 3">
    <name type="scientific">Thermopolyspora flexuosa</name>
    <dbReference type="NCBI Taxonomy" id="103836"/>
    <lineage>
        <taxon>Bacteria</taxon>
        <taxon>Bacillati</taxon>
        <taxon>Actinomycetota</taxon>
        <taxon>Actinomycetes</taxon>
        <taxon>Streptosporangiales</taxon>
        <taxon>Streptosporangiaceae</taxon>
        <taxon>Thermopolyspora</taxon>
    </lineage>
</organism>
<proteinExistence type="predicted"/>
<dbReference type="AlphaFoldDB" id="A0A543IYV8"/>
<sequence>MKIVVVGGTGLIGWKVMARLGERGHEAIAAYPGIGVTTLPHSGLEQALKDASVVIDASDPPGFADAEVLEFFETSTRTLLAAEEKAGVGHHVALSAVGTGRLPGSGYLRAKAAQERLIEESPIPFSIVRATQLFETVPSIADAATEDGTVRVPPVAFQPVACDDVARVLTRIAVESPLNGPVEIAGPERFRMDEFFRQVLRTWHDPREVVTDPHARLFGAVPEEGSLVPGEGAVLGEIRYADWPGRTRGG</sequence>
<dbReference type="InterPro" id="IPR036291">
    <property type="entry name" value="NAD(P)-bd_dom_sf"/>
</dbReference>
<protein>
    <submittedName>
        <fullName evidence="2">Uncharacterized protein YbjT (DUF2867 family)</fullName>
    </submittedName>
</protein>
<dbReference type="OrthoDB" id="9771302at2"/>
<dbReference type="InterPro" id="IPR051207">
    <property type="entry name" value="ComplexI_NDUFA9_subunit"/>
</dbReference>
<accession>A0A543IYV8</accession>
<dbReference type="Proteomes" id="UP000319213">
    <property type="component" value="Unassembled WGS sequence"/>
</dbReference>
<dbReference type="Pfam" id="PF13460">
    <property type="entry name" value="NAD_binding_10"/>
    <property type="match status" value="1"/>
</dbReference>
<gene>
    <name evidence="2" type="ORF">FHX40_2477</name>
</gene>
<feature type="domain" description="NAD(P)-binding" evidence="1">
    <location>
        <begin position="43"/>
        <end position="173"/>
    </location>
</feature>
<dbReference type="EMBL" id="VFPQ01000001">
    <property type="protein sequence ID" value="TQM75759.1"/>
    <property type="molecule type" value="Genomic_DNA"/>
</dbReference>
<dbReference type="RefSeq" id="WP_142259728.1">
    <property type="nucleotide sequence ID" value="NZ_BMPV01000001.1"/>
</dbReference>